<comment type="caution">
    <text evidence="1">The sequence shown here is derived from an EMBL/GenBank/DDBJ whole genome shotgun (WGS) entry which is preliminary data.</text>
</comment>
<evidence type="ECO:0000313" key="1">
    <source>
        <dbReference type="EMBL" id="OGY96721.1"/>
    </source>
</evidence>
<organism evidence="1 2">
    <name type="scientific">Candidatus Liptonbacteria bacterium GWC1_60_9</name>
    <dbReference type="NCBI Taxonomy" id="1798645"/>
    <lineage>
        <taxon>Bacteria</taxon>
        <taxon>Candidatus Liptoniibacteriota</taxon>
    </lineage>
</organism>
<evidence type="ECO:0008006" key="3">
    <source>
        <dbReference type="Google" id="ProtNLM"/>
    </source>
</evidence>
<dbReference type="PROSITE" id="PS51257">
    <property type="entry name" value="PROKAR_LIPOPROTEIN"/>
    <property type="match status" value="1"/>
</dbReference>
<proteinExistence type="predicted"/>
<evidence type="ECO:0000313" key="2">
    <source>
        <dbReference type="Proteomes" id="UP000176349"/>
    </source>
</evidence>
<name>A0A1G2C6D4_9BACT</name>
<reference evidence="1 2" key="1">
    <citation type="journal article" date="2016" name="Nat. Commun.">
        <title>Thousands of microbial genomes shed light on interconnected biogeochemical processes in an aquifer system.</title>
        <authorList>
            <person name="Anantharaman K."/>
            <person name="Brown C.T."/>
            <person name="Hug L.A."/>
            <person name="Sharon I."/>
            <person name="Castelle C.J."/>
            <person name="Probst A.J."/>
            <person name="Thomas B.C."/>
            <person name="Singh A."/>
            <person name="Wilkins M.J."/>
            <person name="Karaoz U."/>
            <person name="Brodie E.L."/>
            <person name="Williams K.H."/>
            <person name="Hubbard S.S."/>
            <person name="Banfield J.F."/>
        </authorList>
    </citation>
    <scope>NUCLEOTIDE SEQUENCE [LARGE SCALE GENOMIC DNA]</scope>
</reference>
<sequence length="124" mass="13071">MNKSECPSGVAYQAVAGGCTSLQGVRASTIAGATTLKRDCNCSVAVTGGTELGHAQGVDSHATGAKLDFKRNAALDGYIESTYERLPGKRIDGATVYRAPNGSTFAKEHDHWDVKGWEGTIPQR</sequence>
<gene>
    <name evidence="1" type="ORF">A2128_00620</name>
</gene>
<dbReference type="AlphaFoldDB" id="A0A1G2C6D4"/>
<accession>A0A1G2C6D4</accession>
<dbReference type="Proteomes" id="UP000176349">
    <property type="component" value="Unassembled WGS sequence"/>
</dbReference>
<dbReference type="EMBL" id="MHKV01000038">
    <property type="protein sequence ID" value="OGY96721.1"/>
    <property type="molecule type" value="Genomic_DNA"/>
</dbReference>
<protein>
    <recommendedName>
        <fullName evidence="3">Peptidase M15B domain-containing protein</fullName>
    </recommendedName>
</protein>